<organism evidence="1 2">
    <name type="scientific">Mycobacterium colombiense</name>
    <dbReference type="NCBI Taxonomy" id="339268"/>
    <lineage>
        <taxon>Bacteria</taxon>
        <taxon>Bacillati</taxon>
        <taxon>Actinomycetota</taxon>
        <taxon>Actinomycetes</taxon>
        <taxon>Mycobacteriales</taxon>
        <taxon>Mycobacteriaceae</taxon>
        <taxon>Mycobacterium</taxon>
        <taxon>Mycobacterium avium complex (MAC)</taxon>
    </lineage>
</organism>
<gene>
    <name evidence="1" type="ORF">A5628_03245</name>
</gene>
<dbReference type="EMBL" id="LZLG01000044">
    <property type="protein sequence ID" value="OBJ62191.1"/>
    <property type="molecule type" value="Genomic_DNA"/>
</dbReference>
<comment type="caution">
    <text evidence="1">The sequence shown here is derived from an EMBL/GenBank/DDBJ whole genome shotgun (WGS) entry which is preliminary data.</text>
</comment>
<protein>
    <submittedName>
        <fullName evidence="1">Uncharacterized protein</fullName>
    </submittedName>
</protein>
<evidence type="ECO:0000313" key="1">
    <source>
        <dbReference type="EMBL" id="OBJ62191.1"/>
    </source>
</evidence>
<dbReference type="AlphaFoldDB" id="A0A853M2F5"/>
<reference evidence="1 2" key="1">
    <citation type="submission" date="2016-06" db="EMBL/GenBank/DDBJ databases">
        <authorList>
            <person name="Sutton G."/>
            <person name="Brinkac L."/>
            <person name="Sanka R."/>
            <person name="Adams M."/>
            <person name="Lau E."/>
            <person name="Garcia-Basteiro A."/>
            <person name="Lopez-Varela E."/>
            <person name="Palencia S."/>
        </authorList>
    </citation>
    <scope>NUCLEOTIDE SEQUENCE [LARGE SCALE GENOMIC DNA]</scope>
    <source>
        <strain evidence="1 2">1164983.0</strain>
    </source>
</reference>
<accession>A0A853M2F5</accession>
<proteinExistence type="predicted"/>
<sequence length="84" mass="9795">MFRRAALNEQGNEGAQFALFKPRILVLDYANNLTVWDFRKLLGKATLHGIDLRPLFLRHVRHSKHRTGVWSTGRLEIDRQSPSR</sequence>
<name>A0A853M2F5_9MYCO</name>
<evidence type="ECO:0000313" key="2">
    <source>
        <dbReference type="Proteomes" id="UP000093894"/>
    </source>
</evidence>
<dbReference type="Proteomes" id="UP000093894">
    <property type="component" value="Unassembled WGS sequence"/>
</dbReference>